<gene>
    <name evidence="13" type="primary">LOC100901457</name>
</gene>
<evidence type="ECO:0000256" key="7">
    <source>
        <dbReference type="ARBA" id="ARBA00047899"/>
    </source>
</evidence>
<dbReference type="PROSITE" id="PS00107">
    <property type="entry name" value="PROTEIN_KINASE_ATP"/>
    <property type="match status" value="1"/>
</dbReference>
<evidence type="ECO:0000313" key="13">
    <source>
        <dbReference type="RefSeq" id="XP_003745386.1"/>
    </source>
</evidence>
<organism evidence="12 13">
    <name type="scientific">Galendromus occidentalis</name>
    <name type="common">western predatory mite</name>
    <dbReference type="NCBI Taxonomy" id="34638"/>
    <lineage>
        <taxon>Eukaryota</taxon>
        <taxon>Metazoa</taxon>
        <taxon>Ecdysozoa</taxon>
        <taxon>Arthropoda</taxon>
        <taxon>Chelicerata</taxon>
        <taxon>Arachnida</taxon>
        <taxon>Acari</taxon>
        <taxon>Parasitiformes</taxon>
        <taxon>Mesostigmata</taxon>
        <taxon>Gamasina</taxon>
        <taxon>Phytoseioidea</taxon>
        <taxon>Phytoseiidae</taxon>
        <taxon>Typhlodrominae</taxon>
        <taxon>Galendromus</taxon>
    </lineage>
</organism>
<evidence type="ECO:0000256" key="10">
    <source>
        <dbReference type="RuleBase" id="RU000304"/>
    </source>
</evidence>
<keyword evidence="5" id="KW-0418">Kinase</keyword>
<dbReference type="InterPro" id="IPR011009">
    <property type="entry name" value="Kinase-like_dom_sf"/>
</dbReference>
<accession>A0AAJ6VYH5</accession>
<dbReference type="InterPro" id="IPR008271">
    <property type="entry name" value="Ser/Thr_kinase_AS"/>
</dbReference>
<keyword evidence="6 9" id="KW-0067">ATP-binding</keyword>
<name>A0AAJ6VYH5_9ACAR</name>
<dbReference type="EC" id="2.7.11.1" evidence="1"/>
<dbReference type="GO" id="GO:0035556">
    <property type="term" value="P:intracellular signal transduction"/>
    <property type="evidence" value="ECO:0007669"/>
    <property type="project" value="TreeGrafter"/>
</dbReference>
<dbReference type="InterPro" id="IPR050236">
    <property type="entry name" value="Ser_Thr_kinase_AGC"/>
</dbReference>
<keyword evidence="2 10" id="KW-0723">Serine/threonine-protein kinase</keyword>
<dbReference type="InterPro" id="IPR000719">
    <property type="entry name" value="Prot_kinase_dom"/>
</dbReference>
<dbReference type="AlphaFoldDB" id="A0AAJ6VYH5"/>
<evidence type="ECO:0000256" key="1">
    <source>
        <dbReference type="ARBA" id="ARBA00012513"/>
    </source>
</evidence>
<dbReference type="PROSITE" id="PS00108">
    <property type="entry name" value="PROTEIN_KINASE_ST"/>
    <property type="match status" value="1"/>
</dbReference>
<dbReference type="SMART" id="SM00220">
    <property type="entry name" value="S_TKc"/>
    <property type="match status" value="1"/>
</dbReference>
<evidence type="ECO:0000256" key="3">
    <source>
        <dbReference type="ARBA" id="ARBA00022679"/>
    </source>
</evidence>
<evidence type="ECO:0000313" key="12">
    <source>
        <dbReference type="Proteomes" id="UP000694867"/>
    </source>
</evidence>
<comment type="catalytic activity">
    <reaction evidence="7">
        <text>L-threonyl-[protein] + ATP = O-phospho-L-threonyl-[protein] + ADP + H(+)</text>
        <dbReference type="Rhea" id="RHEA:46608"/>
        <dbReference type="Rhea" id="RHEA-COMP:11060"/>
        <dbReference type="Rhea" id="RHEA-COMP:11605"/>
        <dbReference type="ChEBI" id="CHEBI:15378"/>
        <dbReference type="ChEBI" id="CHEBI:30013"/>
        <dbReference type="ChEBI" id="CHEBI:30616"/>
        <dbReference type="ChEBI" id="CHEBI:61977"/>
        <dbReference type="ChEBI" id="CHEBI:456216"/>
        <dbReference type="EC" id="2.7.11.1"/>
    </reaction>
</comment>
<proteinExistence type="inferred from homology"/>
<dbReference type="PROSITE" id="PS50011">
    <property type="entry name" value="PROTEIN_KINASE_DOM"/>
    <property type="match status" value="1"/>
</dbReference>
<evidence type="ECO:0000256" key="6">
    <source>
        <dbReference type="ARBA" id="ARBA00022840"/>
    </source>
</evidence>
<evidence type="ECO:0000256" key="2">
    <source>
        <dbReference type="ARBA" id="ARBA00022527"/>
    </source>
</evidence>
<dbReference type="SUPFAM" id="SSF56112">
    <property type="entry name" value="Protein kinase-like (PK-like)"/>
    <property type="match status" value="1"/>
</dbReference>
<evidence type="ECO:0000256" key="8">
    <source>
        <dbReference type="ARBA" id="ARBA00048679"/>
    </source>
</evidence>
<dbReference type="GO" id="GO:0004674">
    <property type="term" value="F:protein serine/threonine kinase activity"/>
    <property type="evidence" value="ECO:0007669"/>
    <property type="project" value="UniProtKB-KW"/>
</dbReference>
<keyword evidence="3" id="KW-0808">Transferase</keyword>
<reference evidence="13" key="1">
    <citation type="submission" date="2025-08" db="UniProtKB">
        <authorList>
            <consortium name="RefSeq"/>
        </authorList>
    </citation>
    <scope>IDENTIFICATION</scope>
</reference>
<dbReference type="Proteomes" id="UP000694867">
    <property type="component" value="Unplaced"/>
</dbReference>
<protein>
    <recommendedName>
        <fullName evidence="1">non-specific serine/threonine protein kinase</fullName>
        <ecNumber evidence="1">2.7.11.1</ecNumber>
    </recommendedName>
</protein>
<dbReference type="Gene3D" id="1.10.510.10">
    <property type="entry name" value="Transferase(Phosphotransferase) domain 1"/>
    <property type="match status" value="1"/>
</dbReference>
<feature type="binding site" evidence="9">
    <location>
        <position position="95"/>
    </location>
    <ligand>
        <name>ATP</name>
        <dbReference type="ChEBI" id="CHEBI:30616"/>
    </ligand>
</feature>
<dbReference type="Pfam" id="PF00069">
    <property type="entry name" value="Pkinase"/>
    <property type="match status" value="1"/>
</dbReference>
<dbReference type="GO" id="GO:0005524">
    <property type="term" value="F:ATP binding"/>
    <property type="evidence" value="ECO:0007669"/>
    <property type="project" value="UniProtKB-UniRule"/>
</dbReference>
<dbReference type="PANTHER" id="PTHR24356:SF407">
    <property type="entry name" value="RAC SERINE_THREONINE-PROTEIN KINASE"/>
    <property type="match status" value="1"/>
</dbReference>
<dbReference type="PANTHER" id="PTHR24356">
    <property type="entry name" value="SERINE/THREONINE-PROTEIN KINASE"/>
    <property type="match status" value="1"/>
</dbReference>
<dbReference type="GeneID" id="100901457"/>
<sequence>MSGPPDDSGPVGAKSSQEIIDELNATLDAALSNHGRINYEIALSEAEEKFVREFEADTCHEAVLSDFEFGGILGQGSFGAVYLSRFKDGTIFALKQQGFTENAVSERKFSFALNSPFIVKALYAFQHENLYYIAFECAMWSSLYKQCEVIRASRSEELLKLIAAQIVLALEYLHHCRVVHSDLKRSNVVIFEDGYIKLCDFGLARRQEVGEVAFRLMGKRGMLAPEIKKALLTSALSKDWWDLGTMIKDLLPRDDSGVRQDSTAASSQEQRPRVASESLSDLLKGLHNLNTIGRLGALKGGAKDVKDHAWFSDVDFIKLYYKKIPMLEKLPPDLHRIEWAPPAAQAQNVRW</sequence>
<dbReference type="Gene3D" id="3.30.200.20">
    <property type="entry name" value="Phosphorylase Kinase, domain 1"/>
    <property type="match status" value="1"/>
</dbReference>
<evidence type="ECO:0000256" key="5">
    <source>
        <dbReference type="ARBA" id="ARBA00022777"/>
    </source>
</evidence>
<evidence type="ECO:0000259" key="11">
    <source>
        <dbReference type="PROSITE" id="PS50011"/>
    </source>
</evidence>
<keyword evidence="12" id="KW-1185">Reference proteome</keyword>
<comment type="similarity">
    <text evidence="10">Belongs to the protein kinase superfamily.</text>
</comment>
<feature type="domain" description="Protein kinase" evidence="11">
    <location>
        <begin position="67"/>
        <end position="311"/>
    </location>
</feature>
<evidence type="ECO:0000256" key="9">
    <source>
        <dbReference type="PROSITE-ProRule" id="PRU10141"/>
    </source>
</evidence>
<keyword evidence="4 9" id="KW-0547">Nucleotide-binding</keyword>
<evidence type="ECO:0000256" key="4">
    <source>
        <dbReference type="ARBA" id="ARBA00022741"/>
    </source>
</evidence>
<dbReference type="KEGG" id="goe:100901457"/>
<dbReference type="InterPro" id="IPR017441">
    <property type="entry name" value="Protein_kinase_ATP_BS"/>
</dbReference>
<dbReference type="RefSeq" id="XP_003745386.1">
    <property type="nucleotide sequence ID" value="XM_003745338.1"/>
</dbReference>
<comment type="catalytic activity">
    <reaction evidence="8">
        <text>L-seryl-[protein] + ATP = O-phospho-L-seryl-[protein] + ADP + H(+)</text>
        <dbReference type="Rhea" id="RHEA:17989"/>
        <dbReference type="Rhea" id="RHEA-COMP:9863"/>
        <dbReference type="Rhea" id="RHEA-COMP:11604"/>
        <dbReference type="ChEBI" id="CHEBI:15378"/>
        <dbReference type="ChEBI" id="CHEBI:29999"/>
        <dbReference type="ChEBI" id="CHEBI:30616"/>
        <dbReference type="ChEBI" id="CHEBI:83421"/>
        <dbReference type="ChEBI" id="CHEBI:456216"/>
        <dbReference type="EC" id="2.7.11.1"/>
    </reaction>
</comment>